<sequence length="231" mass="27461">MSANSLYIAYEDYLIGRVPSLSTYYFYGSDPGGANEKVALQLIKYAIEKLLNWTVDTAVKRFDEYIIKQLKLERIILYIDYPTEVKKGDVEYILSLIYPAKMHLSPRVLSERIYRSVLEDKEQFPREYFSGVHGFQRFCYCLRYLIEHYKVFYNIQDVYKFFISSEGKHFLSLYRLKVPAEQLGINVLDALYEISKDNEHSQFYYCYYSFIEKEKQMSQKESNSFSGKTEK</sequence>
<protein>
    <recommendedName>
        <fullName evidence="1">DUF4046 domain-containing protein</fullName>
    </recommendedName>
</protein>
<feature type="domain" description="DUF4046" evidence="1">
    <location>
        <begin position="112"/>
        <end position="183"/>
    </location>
</feature>
<dbReference type="Proteomes" id="UP000095679">
    <property type="component" value="Unassembled WGS sequence"/>
</dbReference>
<evidence type="ECO:0000313" key="3">
    <source>
        <dbReference type="Proteomes" id="UP000095679"/>
    </source>
</evidence>
<name>A0A173XIC4_9FIRM</name>
<dbReference type="Pfam" id="PF13255">
    <property type="entry name" value="DUF4046"/>
    <property type="match status" value="1"/>
</dbReference>
<evidence type="ECO:0000259" key="1">
    <source>
        <dbReference type="Pfam" id="PF13255"/>
    </source>
</evidence>
<dbReference type="EMBL" id="CYZL01000001">
    <property type="protein sequence ID" value="CUN51572.1"/>
    <property type="molecule type" value="Genomic_DNA"/>
</dbReference>
<gene>
    <name evidence="2" type="ORF">ERS852450_00139</name>
</gene>
<evidence type="ECO:0000313" key="2">
    <source>
        <dbReference type="EMBL" id="CUN51572.1"/>
    </source>
</evidence>
<accession>A0A173XIC4</accession>
<dbReference type="AlphaFoldDB" id="A0A173XIC4"/>
<proteinExistence type="predicted"/>
<dbReference type="InterPro" id="IPR025119">
    <property type="entry name" value="DUF4046"/>
</dbReference>
<organism evidence="2 3">
    <name type="scientific">Anaerobutyricum hallii</name>
    <dbReference type="NCBI Taxonomy" id="39488"/>
    <lineage>
        <taxon>Bacteria</taxon>
        <taxon>Bacillati</taxon>
        <taxon>Bacillota</taxon>
        <taxon>Clostridia</taxon>
        <taxon>Lachnospirales</taxon>
        <taxon>Lachnospiraceae</taxon>
        <taxon>Anaerobutyricum</taxon>
    </lineage>
</organism>
<dbReference type="RefSeq" id="WP_055297824.1">
    <property type="nucleotide sequence ID" value="NZ_BLYK01000002.1"/>
</dbReference>
<reference evidence="2 3" key="1">
    <citation type="submission" date="2015-09" db="EMBL/GenBank/DDBJ databases">
        <authorList>
            <consortium name="Pathogen Informatics"/>
        </authorList>
    </citation>
    <scope>NUCLEOTIDE SEQUENCE [LARGE SCALE GENOMIC DNA]</scope>
    <source>
        <strain evidence="2 3">2789STDY5834835</strain>
    </source>
</reference>